<dbReference type="AlphaFoldDB" id="A0A9N9GP84"/>
<evidence type="ECO:0000313" key="3">
    <source>
        <dbReference type="EMBL" id="CAG8619962.1"/>
    </source>
</evidence>
<feature type="compositionally biased region" description="Basic and acidic residues" evidence="1">
    <location>
        <begin position="528"/>
        <end position="554"/>
    </location>
</feature>
<feature type="domain" description="Piwi" evidence="2">
    <location>
        <begin position="406"/>
        <end position="484"/>
    </location>
</feature>
<dbReference type="SMART" id="SM00950">
    <property type="entry name" value="Piwi"/>
    <property type="match status" value="1"/>
</dbReference>
<name>A0A9N9GP84_9GLOM</name>
<dbReference type="Proteomes" id="UP000789396">
    <property type="component" value="Unassembled WGS sequence"/>
</dbReference>
<dbReference type="InterPro" id="IPR036397">
    <property type="entry name" value="RNaseH_sf"/>
</dbReference>
<dbReference type="Pfam" id="PF02171">
    <property type="entry name" value="Piwi"/>
    <property type="match status" value="1"/>
</dbReference>
<organism evidence="3 4">
    <name type="scientific">Racocetra fulgida</name>
    <dbReference type="NCBI Taxonomy" id="60492"/>
    <lineage>
        <taxon>Eukaryota</taxon>
        <taxon>Fungi</taxon>
        <taxon>Fungi incertae sedis</taxon>
        <taxon>Mucoromycota</taxon>
        <taxon>Glomeromycotina</taxon>
        <taxon>Glomeromycetes</taxon>
        <taxon>Diversisporales</taxon>
        <taxon>Gigasporaceae</taxon>
        <taxon>Racocetra</taxon>
    </lineage>
</organism>
<dbReference type="OrthoDB" id="2328032at2759"/>
<dbReference type="SUPFAM" id="SSF53098">
    <property type="entry name" value="Ribonuclease H-like"/>
    <property type="match status" value="1"/>
</dbReference>
<evidence type="ECO:0000313" key="4">
    <source>
        <dbReference type="Proteomes" id="UP000789396"/>
    </source>
</evidence>
<dbReference type="Gene3D" id="3.30.420.10">
    <property type="entry name" value="Ribonuclease H-like superfamily/Ribonuclease H"/>
    <property type="match status" value="1"/>
</dbReference>
<protein>
    <submittedName>
        <fullName evidence="3">6952_t:CDS:1</fullName>
    </submittedName>
</protein>
<gene>
    <name evidence="3" type="ORF">RFULGI_LOCUS7322</name>
</gene>
<accession>A0A9N9GP84</accession>
<dbReference type="GO" id="GO:0003676">
    <property type="term" value="F:nucleic acid binding"/>
    <property type="evidence" value="ECO:0007669"/>
    <property type="project" value="InterPro"/>
</dbReference>
<evidence type="ECO:0000256" key="1">
    <source>
        <dbReference type="SAM" id="MobiDB-lite"/>
    </source>
</evidence>
<evidence type="ECO:0000259" key="2">
    <source>
        <dbReference type="PROSITE" id="PS50822"/>
    </source>
</evidence>
<sequence>MQSQQQNAPKLEIARRPKEPPTIGKIIEIESNFRKVKFDYPKIYSYTFEVSNQEQQVLENYKILFEVFNKLREDNEFDEKQYTASLKYSADIDFSPLKKFIEDENYHLLNSELLNLLRVLNIYLNFEARTKKNILTRGKGTFPIPERPKIVRRNLGLIHGFYQSVRIGWDQLLVNTDVCTAIYNNKWKKLVSLDNINPLVLREEMTKEMIIKSVIKPKERFDKIDKGIKEVYKHESDKGLRSIQFNIDNNNGFIKLKAMMINNTNVITEKGEWETIKFNKGADLYNWSVVCFAPEINESAIEPAIRQLKEILISKGLNLLDGRTKRLVNNLKSILSNVALKINGKLDGKNSRLADNLLDFKAERDDKLKGRPSVAAVCGSMDDTVTDYACRYRMNEKLRHDVDIIEKLNDMVIELLEQHEIKQTNLPDQIVFYRDGVGETQFDTVISEELEPLLDTLENHYKSKDLPTPKLTFIIIQKRHHASYAHNIANLARYFVEYKPIEESQENQGNQGGRGGRRGGRGGQGNRENLEGNRDDRRNRDDNNLRPPRPEYVQDGKTLIADSKIENEKFFL</sequence>
<dbReference type="PROSITE" id="PS50822">
    <property type="entry name" value="PIWI"/>
    <property type="match status" value="1"/>
</dbReference>
<proteinExistence type="predicted"/>
<keyword evidence="4" id="KW-1185">Reference proteome</keyword>
<reference evidence="3" key="1">
    <citation type="submission" date="2021-06" db="EMBL/GenBank/DDBJ databases">
        <authorList>
            <person name="Kallberg Y."/>
            <person name="Tangrot J."/>
            <person name="Rosling A."/>
        </authorList>
    </citation>
    <scope>NUCLEOTIDE SEQUENCE</scope>
    <source>
        <strain evidence="3">IN212</strain>
    </source>
</reference>
<dbReference type="Pfam" id="PF08699">
    <property type="entry name" value="ArgoL1"/>
    <property type="match status" value="1"/>
</dbReference>
<comment type="caution">
    <text evidence="3">The sequence shown here is derived from an EMBL/GenBank/DDBJ whole genome shotgun (WGS) entry which is preliminary data.</text>
</comment>
<dbReference type="InterPro" id="IPR003165">
    <property type="entry name" value="Piwi"/>
</dbReference>
<feature type="region of interest" description="Disordered" evidence="1">
    <location>
        <begin position="504"/>
        <end position="559"/>
    </location>
</feature>
<dbReference type="PANTHER" id="PTHR22891">
    <property type="entry name" value="EUKARYOTIC TRANSLATION INITIATION FACTOR 2C"/>
    <property type="match status" value="1"/>
</dbReference>
<dbReference type="EMBL" id="CAJVPZ010010469">
    <property type="protein sequence ID" value="CAG8619962.1"/>
    <property type="molecule type" value="Genomic_DNA"/>
</dbReference>
<dbReference type="InterPro" id="IPR014811">
    <property type="entry name" value="ArgoL1"/>
</dbReference>
<dbReference type="InterPro" id="IPR012337">
    <property type="entry name" value="RNaseH-like_sf"/>
</dbReference>